<evidence type="ECO:0008006" key="3">
    <source>
        <dbReference type="Google" id="ProtNLM"/>
    </source>
</evidence>
<organism evidence="1 2">
    <name type="scientific">Nakamurella panacisegetis</name>
    <dbReference type="NCBI Taxonomy" id="1090615"/>
    <lineage>
        <taxon>Bacteria</taxon>
        <taxon>Bacillati</taxon>
        <taxon>Actinomycetota</taxon>
        <taxon>Actinomycetes</taxon>
        <taxon>Nakamurellales</taxon>
        <taxon>Nakamurellaceae</taxon>
        <taxon>Nakamurella</taxon>
    </lineage>
</organism>
<dbReference type="STRING" id="1090615.SAMN04515671_2186"/>
<protein>
    <recommendedName>
        <fullName evidence="3">Septum formation</fullName>
    </recommendedName>
</protein>
<dbReference type="AlphaFoldDB" id="A0A1H0N3J4"/>
<proteinExistence type="predicted"/>
<dbReference type="Proteomes" id="UP000198741">
    <property type="component" value="Chromosome I"/>
</dbReference>
<keyword evidence="2" id="KW-1185">Reference proteome</keyword>
<reference evidence="1 2" key="1">
    <citation type="submission" date="2016-10" db="EMBL/GenBank/DDBJ databases">
        <authorList>
            <person name="de Groot N.N."/>
        </authorList>
    </citation>
    <scope>NUCLEOTIDE SEQUENCE [LARGE SCALE GENOMIC DNA]</scope>
    <source>
        <strain evidence="2">P4-7,KCTC 19426,CECT 7604</strain>
    </source>
</reference>
<evidence type="ECO:0000313" key="1">
    <source>
        <dbReference type="EMBL" id="SDO87237.1"/>
    </source>
</evidence>
<sequence>MRLPRVGVRPSVSTALTAEVVTLDPVDRRAAGVMVLFVALLCAMVVPSLVGKRVAGSAVSEVIAAPPTVGSCVTAITGPDRPPRATRPNAAVTALPVATVAPSCTGTVIGEIISVQPTSSSTVTTLDEFVQANPSCRSQVEKYLGTTATSTIDGMEWTKSIHVDAVTVGPNAHDRAAGRTWTACVLSTVGQTYNATTSLKSSWDSGTLPDEFGLCWDRSVVPRGTPTSCTSPHSTQQLGYGFVASPTDSGTSIVSGMDADGMTAGCRTLAASVMKTSDPTKGGRLAVKVVAQAAGAPYVQCVVTVVGSGKLTGSVIGIGSKALPLR</sequence>
<accession>A0A1H0N3J4</accession>
<gene>
    <name evidence="1" type="ORF">SAMN04515671_2186</name>
</gene>
<evidence type="ECO:0000313" key="2">
    <source>
        <dbReference type="Proteomes" id="UP000198741"/>
    </source>
</evidence>
<dbReference type="EMBL" id="LT629710">
    <property type="protein sequence ID" value="SDO87237.1"/>
    <property type="molecule type" value="Genomic_DNA"/>
</dbReference>
<name>A0A1H0N3J4_9ACTN</name>